<gene>
    <name evidence="4" type="ORF">I5E68_14255</name>
</gene>
<sequence>MFFSKRSLASPAPANHHEILKFHNFDALRLFAAAAVIFSHGFLIAEGTEDNEPLQFATGEILGMYGVYTFFILSGFLITQSWMRKPDPACYFTGRFLRVYPAYAASILLVILVIAPLWYQDRLIDYFSNGQLLTPILKGLAFDYNEYYAPGVQFYDGDQSLGGVLNGVFWSLQTEVILYVILAVLGSFGILRWYVVLGLALLTLTWHLKFSYFKIVFGAHHTFDLWGFTFGAPGFFAGSFLYFWFSRYKASARIALVFGLLAVLLPFFDLSGYLPPAAQSNQLFPILAAYPILWLGHAGAPNLGNWTRWGDLSYGLYLFGWPIQQVLRALLGPGWNGWAFFPLSLAAGLAGAYLSWRFIEAPALRYKRRLLAQRRPVDAPAPGDTPQPVAEPLIQPG</sequence>
<feature type="transmembrane region" description="Helical" evidence="2">
    <location>
        <begin position="338"/>
        <end position="359"/>
    </location>
</feature>
<dbReference type="AlphaFoldDB" id="A0A931HEU9"/>
<dbReference type="PANTHER" id="PTHR23028">
    <property type="entry name" value="ACETYLTRANSFERASE"/>
    <property type="match status" value="1"/>
</dbReference>
<keyword evidence="2" id="KW-1133">Transmembrane helix</keyword>
<dbReference type="GO" id="GO:0000271">
    <property type="term" value="P:polysaccharide biosynthetic process"/>
    <property type="evidence" value="ECO:0007669"/>
    <property type="project" value="TreeGrafter"/>
</dbReference>
<proteinExistence type="predicted"/>
<organism evidence="4 5">
    <name type="scientific">Novosphingobium aureum</name>
    <dbReference type="NCBI Taxonomy" id="2792964"/>
    <lineage>
        <taxon>Bacteria</taxon>
        <taxon>Pseudomonadati</taxon>
        <taxon>Pseudomonadota</taxon>
        <taxon>Alphaproteobacteria</taxon>
        <taxon>Sphingomonadales</taxon>
        <taxon>Sphingomonadaceae</taxon>
        <taxon>Novosphingobium</taxon>
    </lineage>
</organism>
<keyword evidence="2" id="KW-0812">Transmembrane</keyword>
<evidence type="ECO:0000256" key="2">
    <source>
        <dbReference type="SAM" id="Phobius"/>
    </source>
</evidence>
<feature type="transmembrane region" description="Helical" evidence="2">
    <location>
        <begin position="57"/>
        <end position="78"/>
    </location>
</feature>
<keyword evidence="4" id="KW-0808">Transferase</keyword>
<comment type="caution">
    <text evidence="4">The sequence shown here is derived from an EMBL/GenBank/DDBJ whole genome shotgun (WGS) entry which is preliminary data.</text>
</comment>
<feature type="domain" description="Acyltransferase 3" evidence="3">
    <location>
        <begin position="23"/>
        <end position="356"/>
    </location>
</feature>
<feature type="transmembrane region" description="Helical" evidence="2">
    <location>
        <begin position="176"/>
        <end position="204"/>
    </location>
</feature>
<dbReference type="PANTHER" id="PTHR23028:SF53">
    <property type="entry name" value="ACYL_TRANSF_3 DOMAIN-CONTAINING PROTEIN"/>
    <property type="match status" value="1"/>
</dbReference>
<feature type="transmembrane region" description="Helical" evidence="2">
    <location>
        <begin position="99"/>
        <end position="119"/>
    </location>
</feature>
<keyword evidence="5" id="KW-1185">Reference proteome</keyword>
<evidence type="ECO:0000313" key="5">
    <source>
        <dbReference type="Proteomes" id="UP000617634"/>
    </source>
</evidence>
<keyword evidence="2" id="KW-0472">Membrane</keyword>
<dbReference type="GO" id="GO:0016020">
    <property type="term" value="C:membrane"/>
    <property type="evidence" value="ECO:0007669"/>
    <property type="project" value="TreeGrafter"/>
</dbReference>
<evidence type="ECO:0000256" key="1">
    <source>
        <dbReference type="SAM" id="MobiDB-lite"/>
    </source>
</evidence>
<feature type="region of interest" description="Disordered" evidence="1">
    <location>
        <begin position="377"/>
        <end position="397"/>
    </location>
</feature>
<accession>A0A931HEU9</accession>
<protein>
    <submittedName>
        <fullName evidence="4">Acyltransferase</fullName>
    </submittedName>
</protein>
<dbReference type="Proteomes" id="UP000617634">
    <property type="component" value="Unassembled WGS sequence"/>
</dbReference>
<dbReference type="InterPro" id="IPR050879">
    <property type="entry name" value="Acyltransferase_3"/>
</dbReference>
<dbReference type="EMBL" id="JADZGI010000002">
    <property type="protein sequence ID" value="MBH0114103.1"/>
    <property type="molecule type" value="Genomic_DNA"/>
</dbReference>
<dbReference type="Pfam" id="PF01757">
    <property type="entry name" value="Acyl_transf_3"/>
    <property type="match status" value="1"/>
</dbReference>
<evidence type="ECO:0000259" key="3">
    <source>
        <dbReference type="Pfam" id="PF01757"/>
    </source>
</evidence>
<reference evidence="4" key="1">
    <citation type="submission" date="2020-11" db="EMBL/GenBank/DDBJ databases">
        <title>Novosphingobium aureum sp. nov., a marine bacterium isolated from sediment of a salt flat.</title>
        <authorList>
            <person name="Yoo Y."/>
            <person name="Kim J.-J."/>
        </authorList>
    </citation>
    <scope>NUCLEOTIDE SEQUENCE</scope>
    <source>
        <strain evidence="4">YJ-S2-02</strain>
    </source>
</reference>
<keyword evidence="4" id="KW-0012">Acyltransferase</keyword>
<dbReference type="RefSeq" id="WP_197165164.1">
    <property type="nucleotide sequence ID" value="NZ_JADZGI010000002.1"/>
</dbReference>
<feature type="transmembrane region" description="Helical" evidence="2">
    <location>
        <begin position="225"/>
        <end position="245"/>
    </location>
</feature>
<evidence type="ECO:0000313" key="4">
    <source>
        <dbReference type="EMBL" id="MBH0114103.1"/>
    </source>
</evidence>
<dbReference type="GO" id="GO:0016747">
    <property type="term" value="F:acyltransferase activity, transferring groups other than amino-acyl groups"/>
    <property type="evidence" value="ECO:0007669"/>
    <property type="project" value="InterPro"/>
</dbReference>
<feature type="transmembrane region" description="Helical" evidence="2">
    <location>
        <begin position="283"/>
        <end position="300"/>
    </location>
</feature>
<feature type="transmembrane region" description="Helical" evidence="2">
    <location>
        <begin position="251"/>
        <end position="271"/>
    </location>
</feature>
<feature type="transmembrane region" description="Helical" evidence="2">
    <location>
        <begin position="27"/>
        <end position="45"/>
    </location>
</feature>
<name>A0A931HEU9_9SPHN</name>
<dbReference type="InterPro" id="IPR002656">
    <property type="entry name" value="Acyl_transf_3_dom"/>
</dbReference>